<dbReference type="EMBL" id="CP048222">
    <property type="protein sequence ID" value="QHT68058.1"/>
    <property type="molecule type" value="Genomic_DNA"/>
</dbReference>
<keyword evidence="2" id="KW-1185">Reference proteome</keyword>
<reference evidence="1 2" key="1">
    <citation type="submission" date="2020-01" db="EMBL/GenBank/DDBJ databases">
        <authorList>
            <person name="Kim M.K."/>
        </authorList>
    </citation>
    <scope>NUCLEOTIDE SEQUENCE [LARGE SCALE GENOMIC DNA]</scope>
    <source>
        <strain evidence="1 2">172606-1</strain>
    </source>
</reference>
<protein>
    <submittedName>
        <fullName evidence="1">Uncharacterized protein</fullName>
    </submittedName>
</protein>
<gene>
    <name evidence="1" type="ORF">GXP67_16130</name>
</gene>
<dbReference type="AlphaFoldDB" id="A0A6C0GJ51"/>
<accession>A0A6C0GJ51</accession>
<dbReference type="RefSeq" id="WP_162444078.1">
    <property type="nucleotide sequence ID" value="NZ_CP048222.1"/>
</dbReference>
<name>A0A6C0GJ51_9BACT</name>
<evidence type="ECO:0000313" key="1">
    <source>
        <dbReference type="EMBL" id="QHT68058.1"/>
    </source>
</evidence>
<dbReference type="KEGG" id="rhoz:GXP67_16130"/>
<sequence length="166" mass="19228">MEDRLKKQIGKKYTNRYKSVIAKYSLLPRKNADLKKLFPELYQEGKVEAGWFSGDIKIPKGKLLRYVHMGYMSTYEKELVISIENGLVIETNEYENKPISLPKDYRLITANSYSLFAPGEFISSQESQLFTFSDTITFSNSAQSKKLEAMATFNEKRLEKRQGSRK</sequence>
<dbReference type="Proteomes" id="UP000480178">
    <property type="component" value="Chromosome"/>
</dbReference>
<organism evidence="1 2">
    <name type="scientific">Rhodocytophaga rosea</name>
    <dbReference type="NCBI Taxonomy" id="2704465"/>
    <lineage>
        <taxon>Bacteria</taxon>
        <taxon>Pseudomonadati</taxon>
        <taxon>Bacteroidota</taxon>
        <taxon>Cytophagia</taxon>
        <taxon>Cytophagales</taxon>
        <taxon>Rhodocytophagaceae</taxon>
        <taxon>Rhodocytophaga</taxon>
    </lineage>
</organism>
<proteinExistence type="predicted"/>
<evidence type="ECO:0000313" key="2">
    <source>
        <dbReference type="Proteomes" id="UP000480178"/>
    </source>
</evidence>